<dbReference type="Proteomes" id="UP000319731">
    <property type="component" value="Unassembled WGS sequence"/>
</dbReference>
<dbReference type="Gene3D" id="1.10.12.10">
    <property type="entry name" value="Lyase 2-enoyl-coa Hydratase, Chain A, domain 2"/>
    <property type="match status" value="1"/>
</dbReference>
<evidence type="ECO:0000256" key="1">
    <source>
        <dbReference type="ARBA" id="ARBA00005254"/>
    </source>
</evidence>
<accession>A0A507C8X8</accession>
<comment type="similarity">
    <text evidence="1">Belongs to the enoyl-CoA hydratase/isomerase family.</text>
</comment>
<organism evidence="2 3">
    <name type="scientific">Synchytrium microbalum</name>
    <dbReference type="NCBI Taxonomy" id="1806994"/>
    <lineage>
        <taxon>Eukaryota</taxon>
        <taxon>Fungi</taxon>
        <taxon>Fungi incertae sedis</taxon>
        <taxon>Chytridiomycota</taxon>
        <taxon>Chytridiomycota incertae sedis</taxon>
        <taxon>Chytridiomycetes</taxon>
        <taxon>Synchytriales</taxon>
        <taxon>Synchytriaceae</taxon>
        <taxon>Synchytrium</taxon>
    </lineage>
</organism>
<evidence type="ECO:0000313" key="2">
    <source>
        <dbReference type="EMBL" id="TPX38040.1"/>
    </source>
</evidence>
<dbReference type="InterPro" id="IPR014748">
    <property type="entry name" value="Enoyl-CoA_hydra_C"/>
</dbReference>
<dbReference type="AlphaFoldDB" id="A0A507C8X8"/>
<gene>
    <name evidence="2" type="ORF">SmJEL517_g00045</name>
</gene>
<dbReference type="PANTHER" id="PTHR43684">
    <property type="match status" value="1"/>
</dbReference>
<keyword evidence="3" id="KW-1185">Reference proteome</keyword>
<sequence>MASTQIIHDSKYDYPETKVELRGQVAVVYMDRPAKLNAWTGVMNKALQDIFEKLDEDDRIKVVVVTGTGDRAYCAGADLSQGDFSSRGDKSRYQTPTLGAHRDGGGQFSIQAAKMRKPVIAAINGVAVGVGITSTLPMDIRITYKEAKIGFVFVRRGIVPEATSTYWLPRLVGYSRAVALMLTGRVYKASDPLLANLFTEVLDNQKDVLPRALELANEMASMNSSVSMAMVKGLLWHGTNTPEEQHLLDSKGMFALGNSIDGKEGVASFMQKRQVKFQGTVTKDMPVFYPWWTHPDASAPKSSL</sequence>
<dbReference type="SUPFAM" id="SSF52096">
    <property type="entry name" value="ClpP/crotonase"/>
    <property type="match status" value="1"/>
</dbReference>
<dbReference type="STRING" id="1806994.A0A507C8X8"/>
<comment type="caution">
    <text evidence="2">The sequence shown here is derived from an EMBL/GenBank/DDBJ whole genome shotgun (WGS) entry which is preliminary data.</text>
</comment>
<proteinExistence type="inferred from homology"/>
<dbReference type="Gene3D" id="3.90.226.10">
    <property type="entry name" value="2-enoyl-CoA Hydratase, Chain A, domain 1"/>
    <property type="match status" value="1"/>
</dbReference>
<dbReference type="InterPro" id="IPR001753">
    <property type="entry name" value="Enoyl-CoA_hydra/iso"/>
</dbReference>
<name>A0A507C8X8_9FUNG</name>
<protein>
    <recommendedName>
        <fullName evidence="4">Enoyl-CoA hydratase</fullName>
    </recommendedName>
</protein>
<dbReference type="GeneID" id="42001272"/>
<dbReference type="EMBL" id="QEAO01000001">
    <property type="protein sequence ID" value="TPX38040.1"/>
    <property type="molecule type" value="Genomic_DNA"/>
</dbReference>
<dbReference type="InterPro" id="IPR029045">
    <property type="entry name" value="ClpP/crotonase-like_dom_sf"/>
</dbReference>
<evidence type="ECO:0008006" key="4">
    <source>
        <dbReference type="Google" id="ProtNLM"/>
    </source>
</evidence>
<dbReference type="PANTHER" id="PTHR43684:SF4">
    <property type="entry name" value="ENOYL-COA HYDRATASE_ISOMERASE FAMILY PROTEIN (AFU_ORTHOLOGUE AFUA_1G01890)"/>
    <property type="match status" value="1"/>
</dbReference>
<dbReference type="OrthoDB" id="2018133at2759"/>
<dbReference type="InterPro" id="IPR051053">
    <property type="entry name" value="ECH/Chromodomain_protein"/>
</dbReference>
<dbReference type="RefSeq" id="XP_031027755.1">
    <property type="nucleotide sequence ID" value="XM_031165975.1"/>
</dbReference>
<reference evidence="2 3" key="1">
    <citation type="journal article" date="2019" name="Sci. Rep.">
        <title>Comparative genomics of chytrid fungi reveal insights into the obligate biotrophic and pathogenic lifestyle of Synchytrium endobioticum.</title>
        <authorList>
            <person name="van de Vossenberg B.T.L.H."/>
            <person name="Warris S."/>
            <person name="Nguyen H.D.T."/>
            <person name="van Gent-Pelzer M.P.E."/>
            <person name="Joly D.L."/>
            <person name="van de Geest H.C."/>
            <person name="Bonants P.J.M."/>
            <person name="Smith D.S."/>
            <person name="Levesque C.A."/>
            <person name="van der Lee T.A.J."/>
        </authorList>
    </citation>
    <scope>NUCLEOTIDE SEQUENCE [LARGE SCALE GENOMIC DNA]</scope>
    <source>
        <strain evidence="2 3">JEL517</strain>
    </source>
</reference>
<dbReference type="Pfam" id="PF00378">
    <property type="entry name" value="ECH_1"/>
    <property type="match status" value="1"/>
</dbReference>
<evidence type="ECO:0000313" key="3">
    <source>
        <dbReference type="Proteomes" id="UP000319731"/>
    </source>
</evidence>
<dbReference type="CDD" id="cd06558">
    <property type="entry name" value="crotonase-like"/>
    <property type="match status" value="1"/>
</dbReference>